<dbReference type="EC" id="5.2.1.8" evidence="2"/>
<protein>
    <recommendedName>
        <fullName evidence="2">peptidylprolyl isomerase</fullName>
        <ecNumber evidence="2">5.2.1.8</ecNumber>
    </recommendedName>
</protein>
<feature type="domain" description="WW" evidence="6">
    <location>
        <begin position="3"/>
        <end position="37"/>
    </location>
</feature>
<comment type="catalytic activity">
    <reaction evidence="1">
        <text>[protein]-peptidylproline (omega=180) = [protein]-peptidylproline (omega=0)</text>
        <dbReference type="Rhea" id="RHEA:16237"/>
        <dbReference type="Rhea" id="RHEA-COMP:10747"/>
        <dbReference type="Rhea" id="RHEA-COMP:10748"/>
        <dbReference type="ChEBI" id="CHEBI:83833"/>
        <dbReference type="ChEBI" id="CHEBI:83834"/>
        <dbReference type="EC" id="5.2.1.8"/>
    </reaction>
</comment>
<reference evidence="8" key="1">
    <citation type="submission" date="2023-07" db="EMBL/GenBank/DDBJ databases">
        <title>Black Yeasts Isolated from many extreme environments.</title>
        <authorList>
            <person name="Coleine C."/>
            <person name="Stajich J.E."/>
            <person name="Selbmann L."/>
        </authorList>
    </citation>
    <scope>NUCLEOTIDE SEQUENCE</scope>
    <source>
        <strain evidence="8">CCFEE 5485</strain>
    </source>
</reference>
<evidence type="ECO:0000259" key="6">
    <source>
        <dbReference type="PROSITE" id="PS50020"/>
    </source>
</evidence>
<dbReference type="Pfam" id="PF00639">
    <property type="entry name" value="Rotamase"/>
    <property type="match status" value="1"/>
</dbReference>
<sequence length="523" mass="58240">MATGLPPGWEVRYSNSKNLPYYFNPATKESKWEPPADTDSETLKTYMGQYHTANVRPDNAGAKDLSGQIRCAHLLVKHRDSRRPASWRQAQITRSKDDAYGIIQDYEARIKSGSTSLGDLATTESDCPSARKRGDLGFFGKGDMQKEFEEASFVLQPGEVSPIVETASGLHIIERTTIITDPRSITMDSVARPGHLRRRTSSAAAQHRRPFWARNDTSFHIYIDNVRGKTQQSKMVDYGVDNFSYDQSHLEQWLMPEDLSLRLPEILREKGGDWEKAGAALCTTLARIETSYSRAMQAAYPSNPTRFARRASEQAVVGAEPTPIDSPIAPTPIFTMPAAQLESLTLTTSKIPITHVKQEIGMESPPYTPFDSFGCGTPVIGPIAKLTATLPDLSRINTELSPLSIADSISAVLPGFDEVSWDYYTKHFAEEIKDCEAAVARVKGFGRMIDIHLCEMARVMKPEVKMVFLEFKQWWTGLKPKIVGLEEKVEALEVPKIEFLTMEWEMVRSGQLGGDGVGVLESV</sequence>
<dbReference type="InterPro" id="IPR051370">
    <property type="entry name" value="PPIase_Pin1"/>
</dbReference>
<name>A0AAE0TTG6_9PEZI</name>
<dbReference type="InterPro" id="IPR000297">
    <property type="entry name" value="PPIase_PpiC"/>
</dbReference>
<dbReference type="GO" id="GO:0005634">
    <property type="term" value="C:nucleus"/>
    <property type="evidence" value="ECO:0007669"/>
    <property type="project" value="TreeGrafter"/>
</dbReference>
<keyword evidence="3 5" id="KW-0697">Rotamase</keyword>
<dbReference type="EMBL" id="JAUTXT010000037">
    <property type="protein sequence ID" value="KAK3671944.1"/>
    <property type="molecule type" value="Genomic_DNA"/>
</dbReference>
<accession>A0AAE0TTG6</accession>
<dbReference type="FunFam" id="3.10.50.40:FF:000026">
    <property type="entry name" value="Peptidyl-prolyl cis-trans isomerase"/>
    <property type="match status" value="1"/>
</dbReference>
<dbReference type="FunFam" id="2.20.70.10:FF:000066">
    <property type="entry name" value="Peptidyl-prolyl cis-trans isomerase"/>
    <property type="match status" value="1"/>
</dbReference>
<dbReference type="PROSITE" id="PS50020">
    <property type="entry name" value="WW_DOMAIN_2"/>
    <property type="match status" value="1"/>
</dbReference>
<dbReference type="InterPro" id="IPR036020">
    <property type="entry name" value="WW_dom_sf"/>
</dbReference>
<keyword evidence="4 5" id="KW-0413">Isomerase</keyword>
<feature type="domain" description="PpiC" evidence="7">
    <location>
        <begin position="66"/>
        <end position="177"/>
    </location>
</feature>
<dbReference type="PANTHER" id="PTHR10657:SF4">
    <property type="entry name" value="PEPTIDYL-PROLYL CIS-TRANS ISOMERASE-RELATED"/>
    <property type="match status" value="1"/>
</dbReference>
<keyword evidence="9" id="KW-1185">Reference proteome</keyword>
<evidence type="ECO:0000256" key="4">
    <source>
        <dbReference type="ARBA" id="ARBA00023235"/>
    </source>
</evidence>
<organism evidence="8 9">
    <name type="scientific">Recurvomyces mirabilis</name>
    <dbReference type="NCBI Taxonomy" id="574656"/>
    <lineage>
        <taxon>Eukaryota</taxon>
        <taxon>Fungi</taxon>
        <taxon>Dikarya</taxon>
        <taxon>Ascomycota</taxon>
        <taxon>Pezizomycotina</taxon>
        <taxon>Dothideomycetes</taxon>
        <taxon>Dothideomycetidae</taxon>
        <taxon>Mycosphaerellales</taxon>
        <taxon>Teratosphaeriaceae</taxon>
        <taxon>Recurvomyces</taxon>
    </lineage>
</organism>
<evidence type="ECO:0000313" key="9">
    <source>
        <dbReference type="Proteomes" id="UP001274830"/>
    </source>
</evidence>
<evidence type="ECO:0000259" key="7">
    <source>
        <dbReference type="PROSITE" id="PS50198"/>
    </source>
</evidence>
<proteinExistence type="predicted"/>
<dbReference type="Proteomes" id="UP001274830">
    <property type="component" value="Unassembled WGS sequence"/>
</dbReference>
<dbReference type="GO" id="GO:0003755">
    <property type="term" value="F:peptidyl-prolyl cis-trans isomerase activity"/>
    <property type="evidence" value="ECO:0007669"/>
    <property type="project" value="UniProtKB-KW"/>
</dbReference>
<dbReference type="SMART" id="SM00456">
    <property type="entry name" value="WW"/>
    <property type="match status" value="1"/>
</dbReference>
<evidence type="ECO:0000313" key="8">
    <source>
        <dbReference type="EMBL" id="KAK3671944.1"/>
    </source>
</evidence>
<dbReference type="Gene3D" id="3.10.50.40">
    <property type="match status" value="1"/>
</dbReference>
<dbReference type="PANTHER" id="PTHR10657">
    <property type="entry name" value="PEPTIDYL-PROLYL CIS-TRANS ISOMERASE"/>
    <property type="match status" value="1"/>
</dbReference>
<comment type="caution">
    <text evidence="8">The sequence shown here is derived from an EMBL/GenBank/DDBJ whole genome shotgun (WGS) entry which is preliminary data.</text>
</comment>
<dbReference type="Pfam" id="PF00397">
    <property type="entry name" value="WW"/>
    <property type="match status" value="1"/>
</dbReference>
<evidence type="ECO:0000256" key="2">
    <source>
        <dbReference type="ARBA" id="ARBA00013194"/>
    </source>
</evidence>
<dbReference type="PROSITE" id="PS50198">
    <property type="entry name" value="PPIC_PPIASE_2"/>
    <property type="match status" value="1"/>
</dbReference>
<evidence type="ECO:0000256" key="1">
    <source>
        <dbReference type="ARBA" id="ARBA00000971"/>
    </source>
</evidence>
<gene>
    <name evidence="8" type="primary">pin1</name>
    <name evidence="8" type="ORF">LTR78_008119</name>
</gene>
<dbReference type="AlphaFoldDB" id="A0AAE0TTG6"/>
<dbReference type="Gene3D" id="2.20.70.10">
    <property type="match status" value="1"/>
</dbReference>
<evidence type="ECO:0000256" key="5">
    <source>
        <dbReference type="PROSITE-ProRule" id="PRU00278"/>
    </source>
</evidence>
<dbReference type="SUPFAM" id="SSF54534">
    <property type="entry name" value="FKBP-like"/>
    <property type="match status" value="1"/>
</dbReference>
<dbReference type="InterPro" id="IPR046357">
    <property type="entry name" value="PPIase_dom_sf"/>
</dbReference>
<dbReference type="InterPro" id="IPR001202">
    <property type="entry name" value="WW_dom"/>
</dbReference>
<dbReference type="SUPFAM" id="SSF51045">
    <property type="entry name" value="WW domain"/>
    <property type="match status" value="1"/>
</dbReference>
<dbReference type="CDD" id="cd00201">
    <property type="entry name" value="WW"/>
    <property type="match status" value="1"/>
</dbReference>
<evidence type="ECO:0000256" key="3">
    <source>
        <dbReference type="ARBA" id="ARBA00023110"/>
    </source>
</evidence>
<dbReference type="GO" id="GO:0005829">
    <property type="term" value="C:cytosol"/>
    <property type="evidence" value="ECO:0007669"/>
    <property type="project" value="TreeGrafter"/>
</dbReference>
<dbReference type="GO" id="GO:0060261">
    <property type="term" value="P:positive regulation of transcription initiation by RNA polymerase II"/>
    <property type="evidence" value="ECO:0007669"/>
    <property type="project" value="UniProtKB-ARBA"/>
</dbReference>